<dbReference type="InterPro" id="IPR011042">
    <property type="entry name" value="6-blade_b-propeller_TolB-like"/>
</dbReference>
<keyword evidence="3" id="KW-1185">Reference proteome</keyword>
<dbReference type="SUPFAM" id="SSF69322">
    <property type="entry name" value="Tricorn protease domain 2"/>
    <property type="match status" value="1"/>
</dbReference>
<dbReference type="OrthoDB" id="3346200at2"/>
<keyword evidence="1" id="KW-0472">Membrane</keyword>
<proteinExistence type="predicted"/>
<protein>
    <submittedName>
        <fullName evidence="2">WD40-like Beta Propeller Repeat</fullName>
    </submittedName>
</protein>
<evidence type="ECO:0000313" key="3">
    <source>
        <dbReference type="Proteomes" id="UP000199632"/>
    </source>
</evidence>
<dbReference type="AlphaFoldDB" id="A0A1H3RVG9"/>
<name>A0A1H3RVG9_9ACTN</name>
<organism evidence="2 3">
    <name type="scientific">Asanoa ishikariensis</name>
    <dbReference type="NCBI Taxonomy" id="137265"/>
    <lineage>
        <taxon>Bacteria</taxon>
        <taxon>Bacillati</taxon>
        <taxon>Actinomycetota</taxon>
        <taxon>Actinomycetes</taxon>
        <taxon>Micromonosporales</taxon>
        <taxon>Micromonosporaceae</taxon>
        <taxon>Asanoa</taxon>
    </lineage>
</organism>
<keyword evidence="1" id="KW-0812">Transmembrane</keyword>
<evidence type="ECO:0000256" key="1">
    <source>
        <dbReference type="SAM" id="Phobius"/>
    </source>
</evidence>
<accession>A0A1H3RVG9</accession>
<keyword evidence="1" id="KW-1133">Transmembrane helix</keyword>
<dbReference type="Gene3D" id="2.120.10.30">
    <property type="entry name" value="TolB, C-terminal domain"/>
    <property type="match status" value="1"/>
</dbReference>
<dbReference type="STRING" id="137265.SAMN05421684_4188"/>
<feature type="transmembrane region" description="Helical" evidence="1">
    <location>
        <begin position="411"/>
        <end position="428"/>
    </location>
</feature>
<dbReference type="EMBL" id="FNQB01000002">
    <property type="protein sequence ID" value="SDZ28859.1"/>
    <property type="molecule type" value="Genomic_DNA"/>
</dbReference>
<dbReference type="RefSeq" id="WP_090795010.1">
    <property type="nucleotide sequence ID" value="NZ_BOND01000020.1"/>
</dbReference>
<evidence type="ECO:0000313" key="2">
    <source>
        <dbReference type="EMBL" id="SDZ28859.1"/>
    </source>
</evidence>
<sequence length="436" mass="47217">MKELKELADEMTPARLPDDLWGAGRRLRRRRRVGYALAAVLVLVLAVTLPEWAAHRRAAIVPADRPGAVPSRVETPHLWQAKVGQWPAGPGGPASLVFFTGQTRYLEGTGVVVGTNGSYRLIYQKVGEGDGMLTPDGRHYVGPGLRLLDLTTGDERQLSGEPIWGEPLAFSPDGTELLIGVNNDDGVITYGDDTVPDNDPEKPDDLVAVDLRTGERRFVAVGRMNSYTTAAWSPDGTRIAVEGPVGRADVGRRLSVMDARTGAPLWTVDNFAPDRRLAGRAAWTPDGGLLAVLGFEGCVNACDQAGESARRWRLDLVDAGTGNVVAQPVPIEGLPGEVVGWRDGRDAVLTYTPVRAEPDHRTLVALRPSGEVDTLVDTPPGVYNLEVPDDLLRSGSFGGTPPTPSPWAAPAWAYLLVASPFLLVLWIFRRRRQRRV</sequence>
<gene>
    <name evidence="2" type="ORF">SAMN05421684_4188</name>
</gene>
<feature type="transmembrane region" description="Helical" evidence="1">
    <location>
        <begin position="33"/>
        <end position="53"/>
    </location>
</feature>
<reference evidence="3" key="1">
    <citation type="submission" date="2016-10" db="EMBL/GenBank/DDBJ databases">
        <authorList>
            <person name="Varghese N."/>
            <person name="Submissions S."/>
        </authorList>
    </citation>
    <scope>NUCLEOTIDE SEQUENCE [LARGE SCALE GENOMIC DNA]</scope>
    <source>
        <strain evidence="3">DSM 44718</strain>
    </source>
</reference>
<dbReference type="Proteomes" id="UP000199632">
    <property type="component" value="Unassembled WGS sequence"/>
</dbReference>